<evidence type="ECO:0000256" key="1">
    <source>
        <dbReference type="ARBA" id="ARBA00000830"/>
    </source>
</evidence>
<sequence>MQLRGVLFDLDGTLLDTLEDIGRSANQALQEGGFPSHPIASYRHFIGDGVAVLFRRALPPEAAGDLQAVEGCVQAFGRLYDAGWRTATRLYPGIAELLDALRSRSIPAGVLSNKPDVFTRKCVEYYLAAWPFSVVLGQREGVARKPDPAGAFEAAESMGLAPSEILYLGDTSVDMMTARRAGMLAVGAAWGFRPIEELRAHGASAIVAAPIEVLDILDVNA</sequence>
<dbReference type="NCBIfam" id="TIGR01549">
    <property type="entry name" value="HAD-SF-IA-v1"/>
    <property type="match status" value="1"/>
</dbReference>
<dbReference type="InterPro" id="IPR041492">
    <property type="entry name" value="HAD_2"/>
</dbReference>
<accession>A0ABT6F801</accession>
<dbReference type="Proteomes" id="UP001216907">
    <property type="component" value="Unassembled WGS sequence"/>
</dbReference>
<dbReference type="PANTHER" id="PTHR43434:SF1">
    <property type="entry name" value="PHOSPHOGLYCOLATE PHOSPHATASE"/>
    <property type="match status" value="1"/>
</dbReference>
<name>A0ABT6F801_9BACT</name>
<evidence type="ECO:0000313" key="6">
    <source>
        <dbReference type="Proteomes" id="UP001216907"/>
    </source>
</evidence>
<dbReference type="InterPro" id="IPR023214">
    <property type="entry name" value="HAD_sf"/>
</dbReference>
<organism evidence="5 6">
    <name type="scientific">Paludisphaera mucosa</name>
    <dbReference type="NCBI Taxonomy" id="3030827"/>
    <lineage>
        <taxon>Bacteria</taxon>
        <taxon>Pseudomonadati</taxon>
        <taxon>Planctomycetota</taxon>
        <taxon>Planctomycetia</taxon>
        <taxon>Isosphaerales</taxon>
        <taxon>Isosphaeraceae</taxon>
        <taxon>Paludisphaera</taxon>
    </lineage>
</organism>
<dbReference type="SUPFAM" id="SSF56784">
    <property type="entry name" value="HAD-like"/>
    <property type="match status" value="1"/>
</dbReference>
<keyword evidence="5" id="KW-0378">Hydrolase</keyword>
<dbReference type="InterPro" id="IPR050155">
    <property type="entry name" value="HAD-like_hydrolase_sf"/>
</dbReference>
<evidence type="ECO:0000256" key="3">
    <source>
        <dbReference type="ARBA" id="ARBA00006171"/>
    </source>
</evidence>
<dbReference type="PANTHER" id="PTHR43434">
    <property type="entry name" value="PHOSPHOGLYCOLATE PHOSPHATASE"/>
    <property type="match status" value="1"/>
</dbReference>
<comment type="catalytic activity">
    <reaction evidence="1">
        <text>2-phosphoglycolate + H2O = glycolate + phosphate</text>
        <dbReference type="Rhea" id="RHEA:14369"/>
        <dbReference type="ChEBI" id="CHEBI:15377"/>
        <dbReference type="ChEBI" id="CHEBI:29805"/>
        <dbReference type="ChEBI" id="CHEBI:43474"/>
        <dbReference type="ChEBI" id="CHEBI:58033"/>
        <dbReference type="EC" id="3.1.3.18"/>
    </reaction>
</comment>
<dbReference type="SFLD" id="SFLDG01129">
    <property type="entry name" value="C1.5:_HAD__Beta-PGM__Phosphata"/>
    <property type="match status" value="1"/>
</dbReference>
<dbReference type="Pfam" id="PF13419">
    <property type="entry name" value="HAD_2"/>
    <property type="match status" value="1"/>
</dbReference>
<dbReference type="Gene3D" id="3.40.50.1000">
    <property type="entry name" value="HAD superfamily/HAD-like"/>
    <property type="match status" value="1"/>
</dbReference>
<dbReference type="InterPro" id="IPR006439">
    <property type="entry name" value="HAD-SF_hydro_IA"/>
</dbReference>
<dbReference type="EMBL" id="JARRAG010000001">
    <property type="protein sequence ID" value="MDG3003538.1"/>
    <property type="molecule type" value="Genomic_DNA"/>
</dbReference>
<gene>
    <name evidence="5" type="ORF">PZE19_07150</name>
</gene>
<dbReference type="Gene3D" id="1.10.150.240">
    <property type="entry name" value="Putative phosphatase, domain 2"/>
    <property type="match status" value="1"/>
</dbReference>
<dbReference type="GO" id="GO:0016787">
    <property type="term" value="F:hydrolase activity"/>
    <property type="evidence" value="ECO:0007669"/>
    <property type="project" value="UniProtKB-KW"/>
</dbReference>
<dbReference type="InterPro" id="IPR036412">
    <property type="entry name" value="HAD-like_sf"/>
</dbReference>
<dbReference type="InterPro" id="IPR023198">
    <property type="entry name" value="PGP-like_dom2"/>
</dbReference>
<keyword evidence="6" id="KW-1185">Reference proteome</keyword>
<dbReference type="PRINTS" id="PR00413">
    <property type="entry name" value="HADHALOGNASE"/>
</dbReference>
<dbReference type="EC" id="3.1.3.18" evidence="4"/>
<dbReference type="SFLD" id="SFLDS00003">
    <property type="entry name" value="Haloacid_Dehalogenase"/>
    <property type="match status" value="1"/>
</dbReference>
<comment type="pathway">
    <text evidence="2">Organic acid metabolism; glycolate biosynthesis; glycolate from 2-phosphoglycolate: step 1/1.</text>
</comment>
<proteinExistence type="inferred from homology"/>
<protein>
    <recommendedName>
        <fullName evidence="4">phosphoglycolate phosphatase</fullName>
        <ecNumber evidence="4">3.1.3.18</ecNumber>
    </recommendedName>
</protein>
<evidence type="ECO:0000256" key="2">
    <source>
        <dbReference type="ARBA" id="ARBA00004818"/>
    </source>
</evidence>
<reference evidence="5 6" key="1">
    <citation type="submission" date="2023-03" db="EMBL/GenBank/DDBJ databases">
        <title>Paludisphaera mucosa sp. nov. a novel planctomycete from northern fen.</title>
        <authorList>
            <person name="Ivanova A."/>
        </authorList>
    </citation>
    <scope>NUCLEOTIDE SEQUENCE [LARGE SCALE GENOMIC DNA]</scope>
    <source>
        <strain evidence="5 6">Pla2</strain>
    </source>
</reference>
<dbReference type="RefSeq" id="WP_277859888.1">
    <property type="nucleotide sequence ID" value="NZ_JARRAG010000001.1"/>
</dbReference>
<evidence type="ECO:0000256" key="4">
    <source>
        <dbReference type="ARBA" id="ARBA00013078"/>
    </source>
</evidence>
<comment type="caution">
    <text evidence="5">The sequence shown here is derived from an EMBL/GenBank/DDBJ whole genome shotgun (WGS) entry which is preliminary data.</text>
</comment>
<evidence type="ECO:0000313" key="5">
    <source>
        <dbReference type="EMBL" id="MDG3003538.1"/>
    </source>
</evidence>
<comment type="similarity">
    <text evidence="3">Belongs to the HAD-like hydrolase superfamily. CbbY/CbbZ/Gph/YieH family.</text>
</comment>